<evidence type="ECO:0008006" key="4">
    <source>
        <dbReference type="Google" id="ProtNLM"/>
    </source>
</evidence>
<proteinExistence type="predicted"/>
<evidence type="ECO:0000313" key="3">
    <source>
        <dbReference type="Proteomes" id="UP000297245"/>
    </source>
</evidence>
<evidence type="ECO:0000313" key="2">
    <source>
        <dbReference type="EMBL" id="THU92110.1"/>
    </source>
</evidence>
<keyword evidence="3" id="KW-1185">Reference proteome</keyword>
<keyword evidence="1" id="KW-0175">Coiled coil</keyword>
<dbReference type="EMBL" id="ML179287">
    <property type="protein sequence ID" value="THU92110.1"/>
    <property type="molecule type" value="Genomic_DNA"/>
</dbReference>
<protein>
    <recommendedName>
        <fullName evidence="4">F-box domain-containing protein</fullName>
    </recommendedName>
</protein>
<gene>
    <name evidence="2" type="ORF">K435DRAFT_216885</name>
</gene>
<sequence>MTRCSTCGSPTTFHPRVSIESDEILQQLRSSIGFQDRDVMKPFLSDAEKDLADYDTEIIRLETTISALKHKRTHLERYLANCRSLLSPIRRLPLEILTLVFLYLCREPIKSLAFLTLT</sequence>
<dbReference type="Proteomes" id="UP000297245">
    <property type="component" value="Unassembled WGS sequence"/>
</dbReference>
<reference evidence="2 3" key="1">
    <citation type="journal article" date="2019" name="Nat. Ecol. Evol.">
        <title>Megaphylogeny resolves global patterns of mushroom evolution.</title>
        <authorList>
            <person name="Varga T."/>
            <person name="Krizsan K."/>
            <person name="Foldi C."/>
            <person name="Dima B."/>
            <person name="Sanchez-Garcia M."/>
            <person name="Sanchez-Ramirez S."/>
            <person name="Szollosi G.J."/>
            <person name="Szarkandi J.G."/>
            <person name="Papp V."/>
            <person name="Albert L."/>
            <person name="Andreopoulos W."/>
            <person name="Angelini C."/>
            <person name="Antonin V."/>
            <person name="Barry K.W."/>
            <person name="Bougher N.L."/>
            <person name="Buchanan P."/>
            <person name="Buyck B."/>
            <person name="Bense V."/>
            <person name="Catcheside P."/>
            <person name="Chovatia M."/>
            <person name="Cooper J."/>
            <person name="Damon W."/>
            <person name="Desjardin D."/>
            <person name="Finy P."/>
            <person name="Geml J."/>
            <person name="Haridas S."/>
            <person name="Hughes K."/>
            <person name="Justo A."/>
            <person name="Karasinski D."/>
            <person name="Kautmanova I."/>
            <person name="Kiss B."/>
            <person name="Kocsube S."/>
            <person name="Kotiranta H."/>
            <person name="LaButti K.M."/>
            <person name="Lechner B.E."/>
            <person name="Liimatainen K."/>
            <person name="Lipzen A."/>
            <person name="Lukacs Z."/>
            <person name="Mihaltcheva S."/>
            <person name="Morgado L.N."/>
            <person name="Niskanen T."/>
            <person name="Noordeloos M.E."/>
            <person name="Ohm R.A."/>
            <person name="Ortiz-Santana B."/>
            <person name="Ovrebo C."/>
            <person name="Racz N."/>
            <person name="Riley R."/>
            <person name="Savchenko A."/>
            <person name="Shiryaev A."/>
            <person name="Soop K."/>
            <person name="Spirin V."/>
            <person name="Szebenyi C."/>
            <person name="Tomsovsky M."/>
            <person name="Tulloss R.E."/>
            <person name="Uehling J."/>
            <person name="Grigoriev I.V."/>
            <person name="Vagvolgyi C."/>
            <person name="Papp T."/>
            <person name="Martin F.M."/>
            <person name="Miettinen O."/>
            <person name="Hibbett D.S."/>
            <person name="Nagy L.G."/>
        </authorList>
    </citation>
    <scope>NUCLEOTIDE SEQUENCE [LARGE SCALE GENOMIC DNA]</scope>
    <source>
        <strain evidence="2 3">CBS 962.96</strain>
    </source>
</reference>
<evidence type="ECO:0000256" key="1">
    <source>
        <dbReference type="SAM" id="Coils"/>
    </source>
</evidence>
<organism evidence="2 3">
    <name type="scientific">Dendrothele bispora (strain CBS 962.96)</name>
    <dbReference type="NCBI Taxonomy" id="1314807"/>
    <lineage>
        <taxon>Eukaryota</taxon>
        <taxon>Fungi</taxon>
        <taxon>Dikarya</taxon>
        <taxon>Basidiomycota</taxon>
        <taxon>Agaricomycotina</taxon>
        <taxon>Agaricomycetes</taxon>
        <taxon>Agaricomycetidae</taxon>
        <taxon>Agaricales</taxon>
        <taxon>Agaricales incertae sedis</taxon>
        <taxon>Dendrothele</taxon>
    </lineage>
</organism>
<feature type="coiled-coil region" evidence="1">
    <location>
        <begin position="44"/>
        <end position="71"/>
    </location>
</feature>
<dbReference type="AlphaFoldDB" id="A0A4S8LS79"/>
<accession>A0A4S8LS79</accession>
<dbReference type="OrthoDB" id="3022400at2759"/>
<name>A0A4S8LS79_DENBC</name>